<dbReference type="GO" id="GO:0000463">
    <property type="term" value="P:maturation of LSU-rRNA from tricistronic rRNA transcript (SSU-rRNA, 5.8S rRNA, LSU-rRNA)"/>
    <property type="evidence" value="ECO:0007669"/>
    <property type="project" value="TreeGrafter"/>
</dbReference>
<dbReference type="FunFam" id="3.30.1390.20:FF:000004">
    <property type="entry name" value="60S ribosomal protein L7"/>
    <property type="match status" value="1"/>
</dbReference>
<keyword evidence="2 4" id="KW-0689">Ribosomal protein</keyword>
<dbReference type="PANTHER" id="PTHR11524">
    <property type="entry name" value="60S RIBOSOMAL PROTEIN L7"/>
    <property type="match status" value="1"/>
</dbReference>
<evidence type="ECO:0000313" key="4">
    <source>
        <dbReference type="EMBL" id="RZB42372.1"/>
    </source>
</evidence>
<dbReference type="EMBL" id="QZWG01000020">
    <property type="protein sequence ID" value="RZB42372.1"/>
    <property type="molecule type" value="Genomic_DNA"/>
</dbReference>
<comment type="caution">
    <text evidence="4">The sequence shown here is derived from an EMBL/GenBank/DDBJ whole genome shotgun (WGS) entry which is preliminary data.</text>
</comment>
<dbReference type="Proteomes" id="UP000289340">
    <property type="component" value="Chromosome 20"/>
</dbReference>
<comment type="similarity">
    <text evidence="1">Belongs to the universal ribosomal protein uL30 family.</text>
</comment>
<protein>
    <submittedName>
        <fullName evidence="4">60S ribosomal protein L7-2</fullName>
    </submittedName>
</protein>
<dbReference type="AlphaFoldDB" id="A0A445F0N0"/>
<organism evidence="4 5">
    <name type="scientific">Glycine soja</name>
    <name type="common">Wild soybean</name>
    <dbReference type="NCBI Taxonomy" id="3848"/>
    <lineage>
        <taxon>Eukaryota</taxon>
        <taxon>Viridiplantae</taxon>
        <taxon>Streptophyta</taxon>
        <taxon>Embryophyta</taxon>
        <taxon>Tracheophyta</taxon>
        <taxon>Spermatophyta</taxon>
        <taxon>Magnoliopsida</taxon>
        <taxon>eudicotyledons</taxon>
        <taxon>Gunneridae</taxon>
        <taxon>Pentapetalae</taxon>
        <taxon>rosids</taxon>
        <taxon>fabids</taxon>
        <taxon>Fabales</taxon>
        <taxon>Fabaceae</taxon>
        <taxon>Papilionoideae</taxon>
        <taxon>50 kb inversion clade</taxon>
        <taxon>NPAAA clade</taxon>
        <taxon>indigoferoid/millettioid clade</taxon>
        <taxon>Phaseoleae</taxon>
        <taxon>Glycine</taxon>
        <taxon>Glycine subgen. Soja</taxon>
    </lineage>
</organism>
<reference evidence="4 5" key="1">
    <citation type="submission" date="2018-09" db="EMBL/GenBank/DDBJ databases">
        <title>A high-quality reference genome of wild soybean provides a powerful tool to mine soybean genomes.</title>
        <authorList>
            <person name="Xie M."/>
            <person name="Chung C.Y.L."/>
            <person name="Li M.-W."/>
            <person name="Wong F.-L."/>
            <person name="Chan T.-F."/>
            <person name="Lam H.-M."/>
        </authorList>
    </citation>
    <scope>NUCLEOTIDE SEQUENCE [LARGE SCALE GENOMIC DNA]</scope>
    <source>
        <strain evidence="5">cv. W05</strain>
        <tissue evidence="4">Hypocotyl of etiolated seedlings</tissue>
    </source>
</reference>
<gene>
    <name evidence="4" type="ORF">D0Y65_053100</name>
</gene>
<evidence type="ECO:0000256" key="2">
    <source>
        <dbReference type="ARBA" id="ARBA00022980"/>
    </source>
</evidence>
<dbReference type="GO" id="GO:0003723">
    <property type="term" value="F:RNA binding"/>
    <property type="evidence" value="ECO:0007669"/>
    <property type="project" value="TreeGrafter"/>
</dbReference>
<dbReference type="GO" id="GO:0003735">
    <property type="term" value="F:structural constituent of ribosome"/>
    <property type="evidence" value="ECO:0007669"/>
    <property type="project" value="TreeGrafter"/>
</dbReference>
<dbReference type="SUPFAM" id="SSF55129">
    <property type="entry name" value="Ribosomal protein L30p/L7e"/>
    <property type="match status" value="1"/>
</dbReference>
<evidence type="ECO:0000256" key="1">
    <source>
        <dbReference type="ARBA" id="ARBA00007594"/>
    </source>
</evidence>
<name>A0A445F0N0_GLYSO</name>
<feature type="non-terminal residue" evidence="4">
    <location>
        <position position="1"/>
    </location>
</feature>
<dbReference type="PANTHER" id="PTHR11524:SF16">
    <property type="entry name" value="LARGE RIBOSOMAL SUBUNIT PROTEIN UL30"/>
    <property type="match status" value="1"/>
</dbReference>
<dbReference type="InterPro" id="IPR036919">
    <property type="entry name" value="Ribo_uL30_ferredoxin-like_sf"/>
</dbReference>
<proteinExistence type="inferred from homology"/>
<evidence type="ECO:0000256" key="3">
    <source>
        <dbReference type="ARBA" id="ARBA00023274"/>
    </source>
</evidence>
<keyword evidence="3" id="KW-0687">Ribonucleoprotein</keyword>
<dbReference type="Gene3D" id="3.30.1390.20">
    <property type="entry name" value="Ribosomal protein L30, ferredoxin-like fold domain"/>
    <property type="match status" value="1"/>
</dbReference>
<dbReference type="GO" id="GO:0022625">
    <property type="term" value="C:cytosolic large ribosomal subunit"/>
    <property type="evidence" value="ECO:0007669"/>
    <property type="project" value="TreeGrafter"/>
</dbReference>
<sequence>AEKYYARLLETLRVLDWKLRSVDVLLLVLLEEKAMLGKKEAYNIGGHIISANAIEQAIFCFQTPHIGQKQFGDVDPYLFVKQIFNGVFLKGNKATMNMLHIVEPYVTYGYPNLKSVKELLYKRGYGKLNKQRTSLIDNSIIEQVLLIHNSVLLAGVLQWLFKAIEPHE</sequence>
<accession>A0A445F0N0</accession>
<keyword evidence="5" id="KW-1185">Reference proteome</keyword>
<dbReference type="InterPro" id="IPR039699">
    <property type="entry name" value="Ribosomal_uL30"/>
</dbReference>
<evidence type="ECO:0000313" key="5">
    <source>
        <dbReference type="Proteomes" id="UP000289340"/>
    </source>
</evidence>